<gene>
    <name evidence="1" type="ORF">GCM10011487_60600</name>
</gene>
<evidence type="ECO:0000313" key="1">
    <source>
        <dbReference type="EMBL" id="GFE84060.1"/>
    </source>
</evidence>
<dbReference type="SUPFAM" id="SSF53756">
    <property type="entry name" value="UDP-Glycosyltransferase/glycogen phosphorylase"/>
    <property type="match status" value="1"/>
</dbReference>
<keyword evidence="1" id="KW-0808">Transferase</keyword>
<dbReference type="GO" id="GO:0016020">
    <property type="term" value="C:membrane"/>
    <property type="evidence" value="ECO:0007669"/>
    <property type="project" value="InterPro"/>
</dbReference>
<reference evidence="2" key="1">
    <citation type="submission" date="2020-01" db="EMBL/GenBank/DDBJ databases">
        <title>'Steroidobacter agaridevorans' sp. nov., agar-degrading bacteria isolated from rhizosphere soils.</title>
        <authorList>
            <person name="Ikenaga M."/>
            <person name="Kataoka M."/>
            <person name="Murouchi A."/>
            <person name="Katsuragi S."/>
            <person name="Sakai M."/>
        </authorList>
    </citation>
    <scope>NUCLEOTIDE SEQUENCE [LARGE SCALE GENOMIC DNA]</scope>
    <source>
        <strain evidence="2">YU21-B</strain>
    </source>
</reference>
<dbReference type="PIRSF" id="PIRSF028458">
    <property type="entry name" value="UCP028458_glyceroPtfrase"/>
    <property type="match status" value="1"/>
</dbReference>
<accession>A0A829YLD8</accession>
<proteinExistence type="predicted"/>
<dbReference type="Pfam" id="PF04464">
    <property type="entry name" value="Glyphos_transf"/>
    <property type="match status" value="1"/>
</dbReference>
<dbReference type="Gene3D" id="3.40.50.12580">
    <property type="match status" value="1"/>
</dbReference>
<evidence type="ECO:0000313" key="2">
    <source>
        <dbReference type="Proteomes" id="UP000445000"/>
    </source>
</evidence>
<comment type="caution">
    <text evidence="1">The sequence shown here is derived from an EMBL/GenBank/DDBJ whole genome shotgun (WGS) entry which is preliminary data.</text>
</comment>
<sequence length="351" mass="40409">MPDPEFYMMSKHYLLYGSERYALAILRPLQEAIWARGHKAAWFFDGPGAEELRSNETFLRTTREVREFAPIAVLTSSNAVPHFFPGVKVEVFHGFDAGKPRHIYIRGFFDLYCTTGARDTQAFTEKSHELGHFAVKETGWPKLDPFMREHGSPEPPPVRAQPVILYHSTFSPSWSAAPILYDNIRDMSRTGRWRWIVTLHPKSAPETVAKYKALENEYLRFATEDNILDLFPQVDMMISDTSSALNEFLLTYKPVVTFKNRRPGPQLIDIDSPDQLLPSIERALSRPPELMQAIREYADSIHPYRDGRSSERVLDAVDDFIAAGARNRKPKPGNWWRKIKIRKRLGYWGPA</sequence>
<keyword evidence="2" id="KW-1185">Reference proteome</keyword>
<dbReference type="GO" id="GO:0047355">
    <property type="term" value="F:CDP-glycerol glycerophosphotransferase activity"/>
    <property type="evidence" value="ECO:0007669"/>
    <property type="project" value="InterPro"/>
</dbReference>
<dbReference type="AlphaFoldDB" id="A0A829YLD8"/>
<dbReference type="Proteomes" id="UP000445000">
    <property type="component" value="Unassembled WGS sequence"/>
</dbReference>
<organism evidence="1 2">
    <name type="scientific">Steroidobacter agaridevorans</name>
    <dbReference type="NCBI Taxonomy" id="2695856"/>
    <lineage>
        <taxon>Bacteria</taxon>
        <taxon>Pseudomonadati</taxon>
        <taxon>Pseudomonadota</taxon>
        <taxon>Gammaproteobacteria</taxon>
        <taxon>Steroidobacterales</taxon>
        <taxon>Steroidobacteraceae</taxon>
        <taxon>Steroidobacter</taxon>
    </lineage>
</organism>
<protein>
    <submittedName>
        <fullName evidence="1">CDP-glycerol--glycerophosphate glycerophosphotransferase</fullName>
    </submittedName>
</protein>
<name>A0A829YLD8_9GAMM</name>
<dbReference type="InterPro" id="IPR007554">
    <property type="entry name" value="Glycerophosphate_synth"/>
</dbReference>
<dbReference type="EMBL" id="BLJN01000007">
    <property type="protein sequence ID" value="GFE84060.1"/>
    <property type="molecule type" value="Genomic_DNA"/>
</dbReference>
<dbReference type="InterPro" id="IPR016886">
    <property type="entry name" value="UCP028458_glyceroPtfrase"/>
</dbReference>
<dbReference type="InterPro" id="IPR043148">
    <property type="entry name" value="TagF_C"/>
</dbReference>